<feature type="transmembrane region" description="Helical" evidence="1">
    <location>
        <begin position="337"/>
        <end position="355"/>
    </location>
</feature>
<organism evidence="2">
    <name type="scientific">freshwater metagenome</name>
    <dbReference type="NCBI Taxonomy" id="449393"/>
    <lineage>
        <taxon>unclassified sequences</taxon>
        <taxon>metagenomes</taxon>
        <taxon>ecological metagenomes</taxon>
    </lineage>
</organism>
<name>A0A6J7UDU5_9ZZZZ</name>
<dbReference type="AlphaFoldDB" id="A0A6J7UDU5"/>
<accession>A0A6J7UDU5</accession>
<proteinExistence type="predicted"/>
<evidence type="ECO:0000313" key="2">
    <source>
        <dbReference type="EMBL" id="CAB5064045.1"/>
    </source>
</evidence>
<keyword evidence="1" id="KW-0812">Transmembrane</keyword>
<evidence type="ECO:0000256" key="1">
    <source>
        <dbReference type="SAM" id="Phobius"/>
    </source>
</evidence>
<dbReference type="EMBL" id="CAFBQQ010000085">
    <property type="protein sequence ID" value="CAB5064045.1"/>
    <property type="molecule type" value="Genomic_DNA"/>
</dbReference>
<keyword evidence="1" id="KW-0472">Membrane</keyword>
<protein>
    <submittedName>
        <fullName evidence="2">Unannotated protein</fullName>
    </submittedName>
</protein>
<dbReference type="Pfam" id="PF19516">
    <property type="entry name" value="DUF6049"/>
    <property type="match status" value="1"/>
</dbReference>
<reference evidence="2" key="1">
    <citation type="submission" date="2020-05" db="EMBL/GenBank/DDBJ databases">
        <authorList>
            <person name="Chiriac C."/>
            <person name="Salcher M."/>
            <person name="Ghai R."/>
            <person name="Kavagutti S V."/>
        </authorList>
    </citation>
    <scope>NUCLEOTIDE SEQUENCE</scope>
</reference>
<dbReference type="InterPro" id="IPR046112">
    <property type="entry name" value="DUF6049"/>
</dbReference>
<keyword evidence="1" id="KW-1133">Transmembrane helix</keyword>
<gene>
    <name evidence="2" type="ORF">UFOPK4358_00597</name>
</gene>
<sequence>MRRFLTLLITFLLLTFFISPTANAATVVVISEPTHRLSDGVFFDDLLAQKLTPTGELGALVFARNNSATIWQIDPATISEIVAMSNGYGVQDGAVASGQIVATQWLAQFKKVTRFERVSSLPYGNPSGYWIDQISKDDTAYLNAISKISLEAVLGKATDGVLAFSTTQQSLSKPTLNILKYAQRQIDLLSSLVGQKELSAEQLRLMQLLNPNIEDKRLNTLIKDYDQSITKMRSKLKIKSTKFTVTSEIEELPVTIVNDFNSTVKLKLSTRAINSKVEVAPVEIIDLLPKSKQQVLLPVQVLAPGDSQLLAQLTNLENKPVGYPVYINLKLSVISPVATWITSGAAVLLFIAILVQSVRRVRRRK</sequence>